<dbReference type="SMART" id="SM00589">
    <property type="entry name" value="PRY"/>
    <property type="match status" value="1"/>
</dbReference>
<evidence type="ECO:0000256" key="4">
    <source>
        <dbReference type="ARBA" id="ARBA00022771"/>
    </source>
</evidence>
<dbReference type="InterPro" id="IPR036236">
    <property type="entry name" value="Znf_C2H2_sf"/>
</dbReference>
<evidence type="ECO:0000256" key="3">
    <source>
        <dbReference type="ARBA" id="ARBA00022737"/>
    </source>
</evidence>
<keyword evidence="7" id="KW-0804">Transcription</keyword>
<dbReference type="InterPro" id="IPR017896">
    <property type="entry name" value="4Fe4S_Fe-S-bd"/>
</dbReference>
<dbReference type="EMBL" id="KB582329">
    <property type="protein sequence ID" value="EMP26201.1"/>
    <property type="molecule type" value="Genomic_DNA"/>
</dbReference>
<dbReference type="InterPro" id="IPR006574">
    <property type="entry name" value="PRY"/>
</dbReference>
<evidence type="ECO:0000256" key="1">
    <source>
        <dbReference type="ARBA" id="ARBA00004123"/>
    </source>
</evidence>
<dbReference type="Pfam" id="PF00096">
    <property type="entry name" value="zf-C2H2"/>
    <property type="match status" value="4"/>
</dbReference>
<dbReference type="Gene3D" id="3.30.160.60">
    <property type="entry name" value="Classic Zinc Finger"/>
    <property type="match status" value="4"/>
</dbReference>
<dbReference type="PROSITE" id="PS50157">
    <property type="entry name" value="ZINC_FINGER_C2H2_2"/>
    <property type="match status" value="4"/>
</dbReference>
<feature type="compositionally biased region" description="Polar residues" evidence="10">
    <location>
        <begin position="444"/>
        <end position="463"/>
    </location>
</feature>
<proteinExistence type="predicted"/>
<keyword evidence="15" id="KW-1185">Reference proteome</keyword>
<feature type="domain" description="B30.2/SPRY" evidence="12">
    <location>
        <begin position="230"/>
        <end position="418"/>
    </location>
</feature>
<dbReference type="PROSITE" id="PS51379">
    <property type="entry name" value="4FE4S_FER_2"/>
    <property type="match status" value="1"/>
</dbReference>
<dbReference type="eggNOG" id="KOG2177">
    <property type="taxonomic scope" value="Eukaryota"/>
</dbReference>
<dbReference type="FunFam" id="3.30.160.60:FF:002090">
    <property type="entry name" value="Zinc finger protein 473"/>
    <property type="match status" value="2"/>
</dbReference>
<dbReference type="SMART" id="SM00355">
    <property type="entry name" value="ZnF_C2H2"/>
    <property type="match status" value="4"/>
</dbReference>
<keyword evidence="3" id="KW-0677">Repeat</keyword>
<comment type="subcellular location">
    <subcellularLocation>
        <location evidence="1">Nucleus</location>
    </subcellularLocation>
</comment>
<reference evidence="15" key="1">
    <citation type="journal article" date="2013" name="Nat. Genet.">
        <title>The draft genomes of soft-shell turtle and green sea turtle yield insights into the development and evolution of the turtle-specific body plan.</title>
        <authorList>
            <person name="Wang Z."/>
            <person name="Pascual-Anaya J."/>
            <person name="Zadissa A."/>
            <person name="Li W."/>
            <person name="Niimura Y."/>
            <person name="Huang Z."/>
            <person name="Li C."/>
            <person name="White S."/>
            <person name="Xiong Z."/>
            <person name="Fang D."/>
            <person name="Wang B."/>
            <person name="Ming Y."/>
            <person name="Chen Y."/>
            <person name="Zheng Y."/>
            <person name="Kuraku S."/>
            <person name="Pignatelli M."/>
            <person name="Herrero J."/>
            <person name="Beal K."/>
            <person name="Nozawa M."/>
            <person name="Li Q."/>
            <person name="Wang J."/>
            <person name="Zhang H."/>
            <person name="Yu L."/>
            <person name="Shigenobu S."/>
            <person name="Wang J."/>
            <person name="Liu J."/>
            <person name="Flicek P."/>
            <person name="Searle S."/>
            <person name="Wang J."/>
            <person name="Kuratani S."/>
            <person name="Yin Y."/>
            <person name="Aken B."/>
            <person name="Zhang G."/>
            <person name="Irie N."/>
        </authorList>
    </citation>
    <scope>NUCLEOTIDE SEQUENCE [LARGE SCALE GENOMIC DNA]</scope>
</reference>
<dbReference type="Pfam" id="PF00622">
    <property type="entry name" value="SPRY"/>
    <property type="match status" value="1"/>
</dbReference>
<dbReference type="InterPro" id="IPR003879">
    <property type="entry name" value="Butyrophylin_SPRY"/>
</dbReference>
<feature type="domain" description="C2H2-type" evidence="11">
    <location>
        <begin position="563"/>
        <end position="590"/>
    </location>
</feature>
<evidence type="ECO:0000256" key="6">
    <source>
        <dbReference type="ARBA" id="ARBA00023015"/>
    </source>
</evidence>
<dbReference type="GO" id="GO:0060255">
    <property type="term" value="P:regulation of macromolecule metabolic process"/>
    <property type="evidence" value="ECO:0007669"/>
    <property type="project" value="UniProtKB-ARBA"/>
</dbReference>
<dbReference type="Gene3D" id="3.30.40.10">
    <property type="entry name" value="Zinc/RING finger domain, C3HC4 (zinc finger)"/>
    <property type="match status" value="1"/>
</dbReference>
<feature type="region of interest" description="Disordered" evidence="10">
    <location>
        <begin position="691"/>
        <end position="751"/>
    </location>
</feature>
<dbReference type="Pfam" id="PF13765">
    <property type="entry name" value="PRY"/>
    <property type="match status" value="1"/>
</dbReference>
<dbReference type="GO" id="GO:0005634">
    <property type="term" value="C:nucleus"/>
    <property type="evidence" value="ECO:0007669"/>
    <property type="project" value="UniProtKB-SubCell"/>
</dbReference>
<dbReference type="InterPro" id="IPR001870">
    <property type="entry name" value="B30.2/SPRY"/>
</dbReference>
<dbReference type="SUPFAM" id="SSF57667">
    <property type="entry name" value="beta-beta-alpha zinc fingers"/>
    <property type="match status" value="3"/>
</dbReference>
<dbReference type="Gene3D" id="2.60.120.920">
    <property type="match status" value="1"/>
</dbReference>
<evidence type="ECO:0000259" key="11">
    <source>
        <dbReference type="PROSITE" id="PS50157"/>
    </source>
</evidence>
<dbReference type="InterPro" id="IPR003877">
    <property type="entry name" value="SPRY_dom"/>
</dbReference>
<keyword evidence="6" id="KW-0805">Transcription regulation</keyword>
<keyword evidence="2" id="KW-0479">Metal-binding</keyword>
<evidence type="ECO:0000259" key="12">
    <source>
        <dbReference type="PROSITE" id="PS50188"/>
    </source>
</evidence>
<dbReference type="Proteomes" id="UP000031443">
    <property type="component" value="Unassembled WGS sequence"/>
</dbReference>
<dbReference type="InterPro" id="IPR013087">
    <property type="entry name" value="Znf_C2H2_type"/>
</dbReference>
<feature type="region of interest" description="Disordered" evidence="10">
    <location>
        <begin position="387"/>
        <end position="492"/>
    </location>
</feature>
<dbReference type="SUPFAM" id="SSF49899">
    <property type="entry name" value="Concanavalin A-like lectins/glucanases"/>
    <property type="match status" value="1"/>
</dbReference>
<keyword evidence="8" id="KW-0539">Nucleus</keyword>
<evidence type="ECO:0000256" key="9">
    <source>
        <dbReference type="PROSITE-ProRule" id="PRU00042"/>
    </source>
</evidence>
<dbReference type="InterPro" id="IPR050143">
    <property type="entry name" value="TRIM/RBCC"/>
</dbReference>
<dbReference type="FunFam" id="3.30.160.60:FF:001498">
    <property type="entry name" value="Zinc finger protein 404"/>
    <property type="match status" value="1"/>
</dbReference>
<dbReference type="PRINTS" id="PR01407">
    <property type="entry name" value="BUTYPHLNCDUF"/>
</dbReference>
<dbReference type="FunFam" id="3.30.160.60:FF:001157">
    <property type="entry name" value="Zinc finger protein 793"/>
    <property type="match status" value="1"/>
</dbReference>
<evidence type="ECO:0000256" key="5">
    <source>
        <dbReference type="ARBA" id="ARBA00022833"/>
    </source>
</evidence>
<feature type="domain" description="C2H2-type" evidence="11">
    <location>
        <begin position="591"/>
        <end position="618"/>
    </location>
</feature>
<feature type="domain" description="4Fe-4S ferredoxin-type" evidence="13">
    <location>
        <begin position="282"/>
        <end position="314"/>
    </location>
</feature>
<sequence>MAAESSAQRLRADGHSFCRACIGQCREGSDTDFACPQCGETAQQRNLTRGDASRAHAAYRLGPVQEAAQENQEKIQAYLETLREEKEKLKGFKVTGEGTSLQYLIQTENERQKIVSEFQGLKMFLEKEERLFLAQLDKLDEEIVKTQKDHVTQLSEEISRLSDLISELEGKYQKPASEFPQDVRSTLSRCEMGKFQQPVEISPELAEMLSDFSQKIFALTETLRKFKDSLPSELERKEGESLQSYTPVNVTLDPDMAHPELVLSGDRKSVTWEHRQQALPDKPERFDRRHCVLGCEGFTCGRHCWEGEMEVEDEGRWAVGVARESVRRKERINLNPKEGIWAVELWGHQFRALTSPVTPLSRVPSRIWSGRNFRFGGQAERRQLGNQLESGGEEPWVPDLQGSEEGEVMRGSRTAGGGMACGNKEQNPEQEDIEEMEPPGALLQRSQGNLSMSREQGKAWQSQHRPEKQQENQQGEEVGKTIDCQGTHKHLKETRAQERIPMRERNNICPECGKNFSRQSHLIRHQRIHTGEKPYECGECGKTFALSSNLIKHQRTHTGERPYKCCECGKGFSHSSHLIRHQRIHTGERPYQCCECGKTFSYRSDLITHQRIHTGERPYECCGSPLSDVSHQVHSGSSEKLSSTEAVLRVLLWFPLERLCAPHSVQRLFLKQALQGSCIQTCTELVWWSRSPTPPGSCSPGNSPWRPNPACLPAKHTHRAPGDPSEGEATRQAHSLGPPGTRALSQPGAGG</sequence>
<dbReference type="PROSITE" id="PS00028">
    <property type="entry name" value="ZINC_FINGER_C2H2_1"/>
    <property type="match status" value="4"/>
</dbReference>
<evidence type="ECO:0000259" key="13">
    <source>
        <dbReference type="PROSITE" id="PS51379"/>
    </source>
</evidence>
<name>M7ALV9_CHEMY</name>
<evidence type="ECO:0000313" key="15">
    <source>
        <dbReference type="Proteomes" id="UP000031443"/>
    </source>
</evidence>
<dbReference type="AlphaFoldDB" id="M7ALV9"/>
<dbReference type="PANTHER" id="PTHR24103">
    <property type="entry name" value="E3 UBIQUITIN-PROTEIN LIGASE TRIM"/>
    <property type="match status" value="1"/>
</dbReference>
<dbReference type="InterPro" id="IPR013083">
    <property type="entry name" value="Znf_RING/FYVE/PHD"/>
</dbReference>
<dbReference type="InterPro" id="IPR043136">
    <property type="entry name" value="B30.2/SPRY_sf"/>
</dbReference>
<dbReference type="PROSITE" id="PS50188">
    <property type="entry name" value="B302_SPRY"/>
    <property type="match status" value="1"/>
</dbReference>
<keyword evidence="4 9" id="KW-0863">Zinc-finger</keyword>
<evidence type="ECO:0000256" key="7">
    <source>
        <dbReference type="ARBA" id="ARBA00023163"/>
    </source>
</evidence>
<dbReference type="SUPFAM" id="SSF57850">
    <property type="entry name" value="RING/U-box"/>
    <property type="match status" value="1"/>
</dbReference>
<accession>M7ALV9</accession>
<feature type="compositionally biased region" description="Acidic residues" evidence="10">
    <location>
        <begin position="428"/>
        <end position="437"/>
    </location>
</feature>
<dbReference type="GO" id="GO:0080090">
    <property type="term" value="P:regulation of primary metabolic process"/>
    <property type="evidence" value="ECO:0007669"/>
    <property type="project" value="UniProtKB-ARBA"/>
</dbReference>
<evidence type="ECO:0000313" key="14">
    <source>
        <dbReference type="EMBL" id="EMP26201.1"/>
    </source>
</evidence>
<keyword evidence="5" id="KW-0862">Zinc</keyword>
<protein>
    <submittedName>
        <fullName evidence="14">Zinc finger protein RFP</fullName>
    </submittedName>
</protein>
<evidence type="ECO:0000256" key="10">
    <source>
        <dbReference type="SAM" id="MobiDB-lite"/>
    </source>
</evidence>
<organism evidence="14 15">
    <name type="scientific">Chelonia mydas</name>
    <name type="common">Green sea-turtle</name>
    <name type="synonym">Chelonia agassizi</name>
    <dbReference type="NCBI Taxonomy" id="8469"/>
    <lineage>
        <taxon>Eukaryota</taxon>
        <taxon>Metazoa</taxon>
        <taxon>Chordata</taxon>
        <taxon>Craniata</taxon>
        <taxon>Vertebrata</taxon>
        <taxon>Euteleostomi</taxon>
        <taxon>Archelosauria</taxon>
        <taxon>Testudinata</taxon>
        <taxon>Testudines</taxon>
        <taxon>Cryptodira</taxon>
        <taxon>Durocryptodira</taxon>
        <taxon>Americhelydia</taxon>
        <taxon>Chelonioidea</taxon>
        <taxon>Cheloniidae</taxon>
        <taxon>Chelonia</taxon>
    </lineage>
</organism>
<evidence type="ECO:0000256" key="8">
    <source>
        <dbReference type="ARBA" id="ARBA00023242"/>
    </source>
</evidence>
<feature type="domain" description="C2H2-type" evidence="11">
    <location>
        <begin position="535"/>
        <end position="562"/>
    </location>
</feature>
<gene>
    <name evidence="14" type="ORF">UY3_16714</name>
</gene>
<feature type="domain" description="C2H2-type" evidence="11">
    <location>
        <begin position="507"/>
        <end position="534"/>
    </location>
</feature>
<dbReference type="InterPro" id="IPR013320">
    <property type="entry name" value="ConA-like_dom_sf"/>
</dbReference>
<evidence type="ECO:0000256" key="2">
    <source>
        <dbReference type="ARBA" id="ARBA00022723"/>
    </source>
</evidence>
<dbReference type="GO" id="GO:0008270">
    <property type="term" value="F:zinc ion binding"/>
    <property type="evidence" value="ECO:0007669"/>
    <property type="project" value="UniProtKB-KW"/>
</dbReference>